<sequence length="44" mass="5003">MEEVVPMLKKNVAFTQAEPFKRLLADLCIVFPNRNSMCQDANSC</sequence>
<accession>U2QCF4</accession>
<dbReference type="EMBL" id="AWEY01000032">
    <property type="protein sequence ID" value="ERK38973.1"/>
    <property type="molecule type" value="Genomic_DNA"/>
</dbReference>
<dbReference type="Proteomes" id="UP000016648">
    <property type="component" value="Unassembled WGS sequence"/>
</dbReference>
<protein>
    <submittedName>
        <fullName evidence="1">Uncharacterized protein</fullName>
    </submittedName>
</protein>
<keyword evidence="2" id="KW-1185">Reference proteome</keyword>
<evidence type="ECO:0000313" key="2">
    <source>
        <dbReference type="Proteomes" id="UP000016648"/>
    </source>
</evidence>
<reference evidence="1 2" key="1">
    <citation type="submission" date="2013-08" db="EMBL/GenBank/DDBJ databases">
        <authorList>
            <person name="Durkin A.S."/>
            <person name="Haft D.R."/>
            <person name="McCorrison J."/>
            <person name="Torralba M."/>
            <person name="Gillis M."/>
            <person name="Haft D.H."/>
            <person name="Methe B."/>
            <person name="Sutton G."/>
            <person name="Nelson K.E."/>
        </authorList>
    </citation>
    <scope>NUCLEOTIDE SEQUENCE [LARGE SCALE GENOMIC DNA]</scope>
    <source>
        <strain evidence="1 2">F0067</strain>
    </source>
</reference>
<organism evidence="1 2">
    <name type="scientific">Segatella baroniae F0067</name>
    <dbReference type="NCBI Taxonomy" id="1115809"/>
    <lineage>
        <taxon>Bacteria</taxon>
        <taxon>Pseudomonadati</taxon>
        <taxon>Bacteroidota</taxon>
        <taxon>Bacteroidia</taxon>
        <taxon>Bacteroidales</taxon>
        <taxon>Prevotellaceae</taxon>
        <taxon>Segatella</taxon>
    </lineage>
</organism>
<gene>
    <name evidence="1" type="ORF">HMPREF9135_0677</name>
</gene>
<evidence type="ECO:0000313" key="1">
    <source>
        <dbReference type="EMBL" id="ERK38973.1"/>
    </source>
</evidence>
<proteinExistence type="predicted"/>
<name>U2QCF4_9BACT</name>
<dbReference type="PATRIC" id="fig|1115809.3.peg.1679"/>
<comment type="caution">
    <text evidence="1">The sequence shown here is derived from an EMBL/GenBank/DDBJ whole genome shotgun (WGS) entry which is preliminary data.</text>
</comment>
<dbReference type="AlphaFoldDB" id="U2QCF4"/>